<name>A0A1H0QL10_9ACTN</name>
<dbReference type="Gene3D" id="3.40.50.720">
    <property type="entry name" value="NAD(P)-binding Rossmann-like Domain"/>
    <property type="match status" value="1"/>
</dbReference>
<comment type="similarity">
    <text evidence="1">Belongs to the short-chain dehydrogenases/reductases (SDR) family.</text>
</comment>
<dbReference type="OrthoDB" id="4833244at2"/>
<keyword evidence="2" id="KW-0560">Oxidoreductase</keyword>
<reference evidence="3 4" key="1">
    <citation type="submission" date="2016-10" db="EMBL/GenBank/DDBJ databases">
        <authorList>
            <person name="de Groot N.N."/>
        </authorList>
    </citation>
    <scope>NUCLEOTIDE SEQUENCE [LARGE SCALE GENOMIC DNA]</scope>
    <source>
        <strain evidence="4">P4-7,KCTC 19426,CECT 7604</strain>
    </source>
</reference>
<evidence type="ECO:0000313" key="4">
    <source>
        <dbReference type="Proteomes" id="UP000198741"/>
    </source>
</evidence>
<dbReference type="PANTHER" id="PTHR43669">
    <property type="entry name" value="5-KETO-D-GLUCONATE 5-REDUCTASE"/>
    <property type="match status" value="1"/>
</dbReference>
<dbReference type="AlphaFoldDB" id="A0A1H0QL10"/>
<evidence type="ECO:0000313" key="3">
    <source>
        <dbReference type="EMBL" id="SDP17368.1"/>
    </source>
</evidence>
<evidence type="ECO:0000256" key="1">
    <source>
        <dbReference type="ARBA" id="ARBA00006484"/>
    </source>
</evidence>
<dbReference type="RefSeq" id="WP_157695456.1">
    <property type="nucleotide sequence ID" value="NZ_LT629710.1"/>
</dbReference>
<dbReference type="InterPro" id="IPR036291">
    <property type="entry name" value="NAD(P)-bd_dom_sf"/>
</dbReference>
<dbReference type="InterPro" id="IPR002347">
    <property type="entry name" value="SDR_fam"/>
</dbReference>
<dbReference type="Pfam" id="PF00106">
    <property type="entry name" value="adh_short"/>
    <property type="match status" value="1"/>
</dbReference>
<accession>A0A1H0QL10</accession>
<protein>
    <submittedName>
        <fullName evidence="3">Short chain dehydrogenase</fullName>
    </submittedName>
</protein>
<dbReference type="STRING" id="1090615.SAMN04515671_3117"/>
<keyword evidence="4" id="KW-1185">Reference proteome</keyword>
<gene>
    <name evidence="3" type="ORF">SAMN04515671_3117</name>
</gene>
<organism evidence="3 4">
    <name type="scientific">Nakamurella panacisegetis</name>
    <dbReference type="NCBI Taxonomy" id="1090615"/>
    <lineage>
        <taxon>Bacteria</taxon>
        <taxon>Bacillati</taxon>
        <taxon>Actinomycetota</taxon>
        <taxon>Actinomycetes</taxon>
        <taxon>Nakamurellales</taxon>
        <taxon>Nakamurellaceae</taxon>
        <taxon>Nakamurella</taxon>
    </lineage>
</organism>
<dbReference type="GO" id="GO:0016491">
    <property type="term" value="F:oxidoreductase activity"/>
    <property type="evidence" value="ECO:0007669"/>
    <property type="project" value="UniProtKB-KW"/>
</dbReference>
<dbReference type="PANTHER" id="PTHR43669:SF3">
    <property type="entry name" value="ALCOHOL DEHYDROGENASE, PUTATIVE (AFU_ORTHOLOGUE AFUA_3G03445)-RELATED"/>
    <property type="match status" value="1"/>
</dbReference>
<dbReference type="Proteomes" id="UP000198741">
    <property type="component" value="Chromosome I"/>
</dbReference>
<sequence length="231" mass="23765">MAAPEDPRRSTVVVAGGTGFIGRIITRALLADGHDVVVPSRSAGSLQALALDDADGRLSTLLVTGDHPHHEAGRRLLADGRRVDAVVAALGGWSIGGPLIEATDAQWAAALRDHLTSHFEAMQAYVPLLQDAADPTYVTLNGAAAVTPMAGSGAISVTGAAQHMLTAVMRAEPIGRRVRFHELSLLAAVAGDDRNLDPESQISPAQIATAVHGLLADPASEPYVSIGADGA</sequence>
<dbReference type="SUPFAM" id="SSF51735">
    <property type="entry name" value="NAD(P)-binding Rossmann-fold domains"/>
    <property type="match status" value="1"/>
</dbReference>
<proteinExistence type="inferred from homology"/>
<evidence type="ECO:0000256" key="2">
    <source>
        <dbReference type="ARBA" id="ARBA00023002"/>
    </source>
</evidence>
<dbReference type="EMBL" id="LT629710">
    <property type="protein sequence ID" value="SDP17368.1"/>
    <property type="molecule type" value="Genomic_DNA"/>
</dbReference>